<keyword evidence="2" id="KW-1185">Reference proteome</keyword>
<evidence type="ECO:0000313" key="1">
    <source>
        <dbReference type="EMBL" id="KAF2479948.1"/>
    </source>
</evidence>
<accession>A0A6A6PIS7</accession>
<protein>
    <submittedName>
        <fullName evidence="1">Uncharacterized protein</fullName>
    </submittedName>
</protein>
<evidence type="ECO:0000313" key="2">
    <source>
        <dbReference type="Proteomes" id="UP000799767"/>
    </source>
</evidence>
<dbReference type="Proteomes" id="UP000799767">
    <property type="component" value="Unassembled WGS sequence"/>
</dbReference>
<dbReference type="GeneID" id="54475486"/>
<reference evidence="1" key="1">
    <citation type="journal article" date="2020" name="Stud. Mycol.">
        <title>101 Dothideomycetes genomes: a test case for predicting lifestyles and emergence of pathogens.</title>
        <authorList>
            <person name="Haridas S."/>
            <person name="Albert R."/>
            <person name="Binder M."/>
            <person name="Bloem J."/>
            <person name="Labutti K."/>
            <person name="Salamov A."/>
            <person name="Andreopoulos B."/>
            <person name="Baker S."/>
            <person name="Barry K."/>
            <person name="Bills G."/>
            <person name="Bluhm B."/>
            <person name="Cannon C."/>
            <person name="Castanera R."/>
            <person name="Culley D."/>
            <person name="Daum C."/>
            <person name="Ezra D."/>
            <person name="Gonzalez J."/>
            <person name="Henrissat B."/>
            <person name="Kuo A."/>
            <person name="Liang C."/>
            <person name="Lipzen A."/>
            <person name="Lutzoni F."/>
            <person name="Magnuson J."/>
            <person name="Mondo S."/>
            <person name="Nolan M."/>
            <person name="Ohm R."/>
            <person name="Pangilinan J."/>
            <person name="Park H.-J."/>
            <person name="Ramirez L."/>
            <person name="Alfaro M."/>
            <person name="Sun H."/>
            <person name="Tritt A."/>
            <person name="Yoshinaga Y."/>
            <person name="Zwiers L.-H."/>
            <person name="Turgeon B."/>
            <person name="Goodwin S."/>
            <person name="Spatafora J."/>
            <person name="Crous P."/>
            <person name="Grigoriev I."/>
        </authorList>
    </citation>
    <scope>NUCLEOTIDE SEQUENCE</scope>
    <source>
        <strain evidence="1">CBS 113389</strain>
    </source>
</reference>
<organism evidence="1 2">
    <name type="scientific">Neohortaea acidophila</name>
    <dbReference type="NCBI Taxonomy" id="245834"/>
    <lineage>
        <taxon>Eukaryota</taxon>
        <taxon>Fungi</taxon>
        <taxon>Dikarya</taxon>
        <taxon>Ascomycota</taxon>
        <taxon>Pezizomycotina</taxon>
        <taxon>Dothideomycetes</taxon>
        <taxon>Dothideomycetidae</taxon>
        <taxon>Mycosphaerellales</taxon>
        <taxon>Teratosphaeriaceae</taxon>
        <taxon>Neohortaea</taxon>
    </lineage>
</organism>
<proteinExistence type="predicted"/>
<feature type="non-terminal residue" evidence="1">
    <location>
        <position position="154"/>
    </location>
</feature>
<sequence length="154" mass="17314">MGVAATPLAHTQSAARLKLKQTALLLIIRWALEHEFGQISEKAPARRREGSERPACCKCCWRPCMHAPSSLETHRLERTPPSCARHRLLLPCACQILPGGTRDGRTREAGGRAWLVFLGWRRLYMRMHSLSYNSVVCTFPVFQPCGGFAGWENV</sequence>
<dbReference type="AlphaFoldDB" id="A0A6A6PIS7"/>
<dbReference type="EMBL" id="MU001640">
    <property type="protein sequence ID" value="KAF2479948.1"/>
    <property type="molecule type" value="Genomic_DNA"/>
</dbReference>
<name>A0A6A6PIS7_9PEZI</name>
<gene>
    <name evidence="1" type="ORF">BDY17DRAFT_302959</name>
</gene>
<dbReference type="RefSeq" id="XP_033586518.1">
    <property type="nucleotide sequence ID" value="XM_033734484.1"/>
</dbReference>